<dbReference type="PATRIC" id="fig|391937.3.peg.1624"/>
<reference evidence="7 8" key="1">
    <citation type="journal article" date="2012" name="J. Bacteriol.">
        <title>Genome Sequence of Nitratireductor pacificus Type Strain pht-3B.</title>
        <authorList>
            <person name="Lai Q."/>
            <person name="Li G."/>
            <person name="Shao Z."/>
        </authorList>
    </citation>
    <scope>NUCLEOTIDE SEQUENCE [LARGE SCALE GENOMIC DNA]</scope>
    <source>
        <strain evidence="8">pht-3B</strain>
    </source>
</reference>
<evidence type="ECO:0000313" key="7">
    <source>
        <dbReference type="EMBL" id="EKF19399.1"/>
    </source>
</evidence>
<evidence type="ECO:0000256" key="2">
    <source>
        <dbReference type="ARBA" id="ARBA00023015"/>
    </source>
</evidence>
<proteinExistence type="predicted"/>
<dbReference type="AlphaFoldDB" id="K2LNQ9"/>
<dbReference type="Pfam" id="PF13977">
    <property type="entry name" value="TetR_C_6"/>
    <property type="match status" value="1"/>
</dbReference>
<keyword evidence="1" id="KW-0678">Repressor</keyword>
<protein>
    <submittedName>
        <fullName evidence="7">Putative transcriptional regulator, TetR family protein</fullName>
    </submittedName>
</protein>
<dbReference type="GO" id="GO:0003700">
    <property type="term" value="F:DNA-binding transcription factor activity"/>
    <property type="evidence" value="ECO:0007669"/>
    <property type="project" value="TreeGrafter"/>
</dbReference>
<dbReference type="InterPro" id="IPR036271">
    <property type="entry name" value="Tet_transcr_reg_TetR-rel_C_sf"/>
</dbReference>
<dbReference type="STRING" id="391937.NA2_07904"/>
<organism evidence="7 8">
    <name type="scientific">Nitratireductor pacificus pht-3B</name>
    <dbReference type="NCBI Taxonomy" id="391937"/>
    <lineage>
        <taxon>Bacteria</taxon>
        <taxon>Pseudomonadati</taxon>
        <taxon>Pseudomonadota</taxon>
        <taxon>Alphaproteobacteria</taxon>
        <taxon>Hyphomicrobiales</taxon>
        <taxon>Phyllobacteriaceae</taxon>
        <taxon>Nitratireductor</taxon>
    </lineage>
</organism>
<dbReference type="InterPro" id="IPR050109">
    <property type="entry name" value="HTH-type_TetR-like_transc_reg"/>
</dbReference>
<accession>K2LNQ9</accession>
<keyword evidence="3 5" id="KW-0238">DNA-binding</keyword>
<dbReference type="Pfam" id="PF00440">
    <property type="entry name" value="TetR_N"/>
    <property type="match status" value="1"/>
</dbReference>
<evidence type="ECO:0000256" key="1">
    <source>
        <dbReference type="ARBA" id="ARBA00022491"/>
    </source>
</evidence>
<dbReference type="PANTHER" id="PTHR30055:SF226">
    <property type="entry name" value="HTH-TYPE TRANSCRIPTIONAL REGULATOR PKSA"/>
    <property type="match status" value="1"/>
</dbReference>
<dbReference type="SUPFAM" id="SSF48498">
    <property type="entry name" value="Tetracyclin repressor-like, C-terminal domain"/>
    <property type="match status" value="1"/>
</dbReference>
<dbReference type="InterPro" id="IPR023772">
    <property type="entry name" value="DNA-bd_HTH_TetR-type_CS"/>
</dbReference>
<sequence length="191" mass="20551">MHKRRKSEILSAAALCFAAKGVHQTSMQEICEAAAISAGALYRYFESKDAIIFALAEQERLENAELIAHLTPSEDIVEGLCQALPEIVALSGDEQYGRLTIEIGAEAARNPAIAEVFARNETELRGALVDALKRGQGRGDVDPSLDPEAATFLILALFDGMPGRRLFVDDVAPDRLVGTLAGFLRKILGSA</sequence>
<dbReference type="PROSITE" id="PS01081">
    <property type="entry name" value="HTH_TETR_1"/>
    <property type="match status" value="1"/>
</dbReference>
<dbReference type="InterPro" id="IPR039538">
    <property type="entry name" value="BetI_C"/>
</dbReference>
<comment type="caution">
    <text evidence="7">The sequence shown here is derived from an EMBL/GenBank/DDBJ whole genome shotgun (WGS) entry which is preliminary data.</text>
</comment>
<dbReference type="SUPFAM" id="SSF46689">
    <property type="entry name" value="Homeodomain-like"/>
    <property type="match status" value="1"/>
</dbReference>
<gene>
    <name evidence="7" type="ORF">NA2_07904</name>
</gene>
<evidence type="ECO:0000256" key="5">
    <source>
        <dbReference type="PROSITE-ProRule" id="PRU00335"/>
    </source>
</evidence>
<evidence type="ECO:0000259" key="6">
    <source>
        <dbReference type="PROSITE" id="PS50977"/>
    </source>
</evidence>
<keyword evidence="4" id="KW-0804">Transcription</keyword>
<keyword evidence="8" id="KW-1185">Reference proteome</keyword>
<dbReference type="PRINTS" id="PR00455">
    <property type="entry name" value="HTHTETR"/>
</dbReference>
<name>K2LNQ9_9HYPH</name>
<feature type="domain" description="HTH tetR-type" evidence="6">
    <location>
        <begin position="3"/>
        <end position="63"/>
    </location>
</feature>
<dbReference type="InterPro" id="IPR001647">
    <property type="entry name" value="HTH_TetR"/>
</dbReference>
<dbReference type="Proteomes" id="UP000006786">
    <property type="component" value="Unassembled WGS sequence"/>
</dbReference>
<dbReference type="InterPro" id="IPR009057">
    <property type="entry name" value="Homeodomain-like_sf"/>
</dbReference>
<dbReference type="Gene3D" id="1.10.357.10">
    <property type="entry name" value="Tetracycline Repressor, domain 2"/>
    <property type="match status" value="1"/>
</dbReference>
<dbReference type="EMBL" id="AMRM01000007">
    <property type="protein sequence ID" value="EKF19399.1"/>
    <property type="molecule type" value="Genomic_DNA"/>
</dbReference>
<dbReference type="PANTHER" id="PTHR30055">
    <property type="entry name" value="HTH-TYPE TRANSCRIPTIONAL REGULATOR RUTR"/>
    <property type="match status" value="1"/>
</dbReference>
<evidence type="ECO:0000313" key="8">
    <source>
        <dbReference type="Proteomes" id="UP000006786"/>
    </source>
</evidence>
<feature type="DNA-binding region" description="H-T-H motif" evidence="5">
    <location>
        <begin position="26"/>
        <end position="45"/>
    </location>
</feature>
<evidence type="ECO:0000256" key="4">
    <source>
        <dbReference type="ARBA" id="ARBA00023163"/>
    </source>
</evidence>
<keyword evidence="2" id="KW-0805">Transcription regulation</keyword>
<evidence type="ECO:0000256" key="3">
    <source>
        <dbReference type="ARBA" id="ARBA00023125"/>
    </source>
</evidence>
<dbReference type="GO" id="GO:0000976">
    <property type="term" value="F:transcription cis-regulatory region binding"/>
    <property type="evidence" value="ECO:0007669"/>
    <property type="project" value="TreeGrafter"/>
</dbReference>
<dbReference type="PROSITE" id="PS50977">
    <property type="entry name" value="HTH_TETR_2"/>
    <property type="match status" value="1"/>
</dbReference>
<dbReference type="eggNOG" id="COG1309">
    <property type="taxonomic scope" value="Bacteria"/>
</dbReference>